<protein>
    <recommendedName>
        <fullName evidence="5">Reverse transcriptase domain-containing protein</fullName>
    </recommendedName>
</protein>
<gene>
    <name evidence="4" type="primary">LOC110799803</name>
</gene>
<dbReference type="InterPro" id="IPR036691">
    <property type="entry name" value="Endo/exonu/phosph_ase_sf"/>
</dbReference>
<reference evidence="3" key="1">
    <citation type="journal article" date="2021" name="Nat. Commun.">
        <title>Genomic analyses provide insights into spinach domestication and the genetic basis of agronomic traits.</title>
        <authorList>
            <person name="Cai X."/>
            <person name="Sun X."/>
            <person name="Xu C."/>
            <person name="Sun H."/>
            <person name="Wang X."/>
            <person name="Ge C."/>
            <person name="Zhang Z."/>
            <person name="Wang Q."/>
            <person name="Fei Z."/>
            <person name="Jiao C."/>
            <person name="Wang Q."/>
        </authorList>
    </citation>
    <scope>NUCLEOTIDE SEQUENCE [LARGE SCALE GENOMIC DNA]</scope>
    <source>
        <strain evidence="3">cv. Varoflay</strain>
    </source>
</reference>
<dbReference type="Proteomes" id="UP000813463">
    <property type="component" value="Chromosome 4"/>
</dbReference>
<dbReference type="RefSeq" id="XP_056698699.1">
    <property type="nucleotide sequence ID" value="XM_056842721.1"/>
</dbReference>
<evidence type="ECO:0008006" key="5">
    <source>
        <dbReference type="Google" id="ProtNLM"/>
    </source>
</evidence>
<dbReference type="PANTHER" id="PTHR33710:SF80">
    <property type="entry name" value="ENDONUCLEASE_EXONUCLEASE_PHOSPHATASE"/>
    <property type="match status" value="1"/>
</dbReference>
<keyword evidence="1" id="KW-1133">Transmembrane helix</keyword>
<keyword evidence="2" id="KW-0732">Signal</keyword>
<evidence type="ECO:0000313" key="4">
    <source>
        <dbReference type="RefSeq" id="XP_056698699.1"/>
    </source>
</evidence>
<dbReference type="SUPFAM" id="SSF56219">
    <property type="entry name" value="DNase I-like"/>
    <property type="match status" value="1"/>
</dbReference>
<dbReference type="Gene3D" id="3.60.10.10">
    <property type="entry name" value="Endonuclease/exonuclease/phosphatase"/>
    <property type="match status" value="1"/>
</dbReference>
<keyword evidence="3" id="KW-1185">Reference proteome</keyword>
<proteinExistence type="predicted"/>
<name>A0ABM3RSV3_SPIOL</name>
<reference evidence="4" key="2">
    <citation type="submission" date="2025-08" db="UniProtKB">
        <authorList>
            <consortium name="RefSeq"/>
        </authorList>
    </citation>
    <scope>IDENTIFICATION</scope>
    <source>
        <tissue evidence="4">Leaf</tissue>
    </source>
</reference>
<sequence length="449" mass="51137">MSSIFIVEFMTIRGILSFTLLMFLDVQDRVNGAPVSWDDIKDFSECVGKCQLFELKSSGHLYSWHKGGDVNKTASRIDRCFGNGDLMSERGSVFSEYLNPSLSDHSPIIIKCISEVKGVEYHLGFFNYLVDHLEFLSLVERSWKDPVEGSVMFSVWEKLKRIQHSDDSLLREEHNCTTVQRKWLNIEEIALRQKSRLQWLNAGDSNNKFFFDTVKERHRVNRISKLTDDNNNKLVKPDEIQAEFLKFYGALLGTSVVVLPIIDPTMRARATLIYSDISYLCQPVTDVEIDLAMQGIDGDKAPGIDGFNAIFFKKTWKVIKIDVYAIVKDFFAHKAMLAQVNSTTITLVPKVPNPYKVKKVVGSIVSDCQAGFIPGRHISVNILLATELVKGYNRKHISPRCMIKYAYDSIEWIFLMDVMRDLGFPALFTDWILACISSVSYIILINGKP</sequence>
<keyword evidence="1" id="KW-0472">Membrane</keyword>
<dbReference type="PANTHER" id="PTHR33710">
    <property type="entry name" value="BNAC02G09200D PROTEIN"/>
    <property type="match status" value="1"/>
</dbReference>
<feature type="transmembrane region" description="Helical" evidence="1">
    <location>
        <begin position="422"/>
        <end position="444"/>
    </location>
</feature>
<feature type="signal peptide" evidence="2">
    <location>
        <begin position="1"/>
        <end position="32"/>
    </location>
</feature>
<organism evidence="3 4">
    <name type="scientific">Spinacia oleracea</name>
    <name type="common">Spinach</name>
    <dbReference type="NCBI Taxonomy" id="3562"/>
    <lineage>
        <taxon>Eukaryota</taxon>
        <taxon>Viridiplantae</taxon>
        <taxon>Streptophyta</taxon>
        <taxon>Embryophyta</taxon>
        <taxon>Tracheophyta</taxon>
        <taxon>Spermatophyta</taxon>
        <taxon>Magnoliopsida</taxon>
        <taxon>eudicotyledons</taxon>
        <taxon>Gunneridae</taxon>
        <taxon>Pentapetalae</taxon>
        <taxon>Caryophyllales</taxon>
        <taxon>Chenopodiaceae</taxon>
        <taxon>Chenopodioideae</taxon>
        <taxon>Anserineae</taxon>
        <taxon>Spinacia</taxon>
    </lineage>
</organism>
<evidence type="ECO:0000256" key="1">
    <source>
        <dbReference type="SAM" id="Phobius"/>
    </source>
</evidence>
<feature type="chain" id="PRO_5046811237" description="Reverse transcriptase domain-containing protein" evidence="2">
    <location>
        <begin position="33"/>
        <end position="449"/>
    </location>
</feature>
<accession>A0ABM3RSV3</accession>
<dbReference type="GeneID" id="110799803"/>
<evidence type="ECO:0000256" key="2">
    <source>
        <dbReference type="SAM" id="SignalP"/>
    </source>
</evidence>
<keyword evidence="1" id="KW-0812">Transmembrane</keyword>
<evidence type="ECO:0000313" key="3">
    <source>
        <dbReference type="Proteomes" id="UP000813463"/>
    </source>
</evidence>